<feature type="transmembrane region" description="Helical" evidence="8">
    <location>
        <begin position="356"/>
        <end position="375"/>
    </location>
</feature>
<dbReference type="InterPro" id="IPR018047">
    <property type="entry name" value="Ammonium_transpt_CS"/>
</dbReference>
<evidence type="ECO:0000256" key="6">
    <source>
        <dbReference type="ARBA" id="ARBA00023136"/>
    </source>
</evidence>
<dbReference type="InterPro" id="IPR029020">
    <property type="entry name" value="Ammonium/urea_transptr"/>
</dbReference>
<dbReference type="GO" id="GO:0097272">
    <property type="term" value="P:ammonium homeostasis"/>
    <property type="evidence" value="ECO:0007669"/>
    <property type="project" value="TreeGrafter"/>
</dbReference>
<dbReference type="GO" id="GO:0005886">
    <property type="term" value="C:plasma membrane"/>
    <property type="evidence" value="ECO:0007669"/>
    <property type="project" value="TreeGrafter"/>
</dbReference>
<evidence type="ECO:0000256" key="2">
    <source>
        <dbReference type="ARBA" id="ARBA00005887"/>
    </source>
</evidence>
<feature type="transmembrane region" description="Helical" evidence="8">
    <location>
        <begin position="266"/>
        <end position="293"/>
    </location>
</feature>
<dbReference type="Gene3D" id="1.10.3430.10">
    <property type="entry name" value="Ammonium transporter AmtB like domains"/>
    <property type="match status" value="1"/>
</dbReference>
<dbReference type="GO" id="GO:0008519">
    <property type="term" value="F:ammonium channel activity"/>
    <property type="evidence" value="ECO:0007669"/>
    <property type="project" value="InterPro"/>
</dbReference>
<feature type="transmembrane region" description="Helical" evidence="8">
    <location>
        <begin position="78"/>
        <end position="97"/>
    </location>
</feature>
<organism evidence="10 11">
    <name type="scientific">Macrostomum lignano</name>
    <dbReference type="NCBI Taxonomy" id="282301"/>
    <lineage>
        <taxon>Eukaryota</taxon>
        <taxon>Metazoa</taxon>
        <taxon>Spiralia</taxon>
        <taxon>Lophotrochozoa</taxon>
        <taxon>Platyhelminthes</taxon>
        <taxon>Rhabditophora</taxon>
        <taxon>Macrostomorpha</taxon>
        <taxon>Macrostomida</taxon>
        <taxon>Macrostomidae</taxon>
        <taxon>Macrostomum</taxon>
    </lineage>
</organism>
<name>A0A1I8H999_9PLAT</name>
<evidence type="ECO:0000256" key="3">
    <source>
        <dbReference type="ARBA" id="ARBA00022448"/>
    </source>
</evidence>
<evidence type="ECO:0000256" key="7">
    <source>
        <dbReference type="ARBA" id="ARBA00023177"/>
    </source>
</evidence>
<evidence type="ECO:0000256" key="1">
    <source>
        <dbReference type="ARBA" id="ARBA00004141"/>
    </source>
</evidence>
<evidence type="ECO:0000313" key="10">
    <source>
        <dbReference type="Proteomes" id="UP000095280"/>
    </source>
</evidence>
<dbReference type="Proteomes" id="UP000095280">
    <property type="component" value="Unplaced"/>
</dbReference>
<dbReference type="PANTHER" id="PTHR11730">
    <property type="entry name" value="AMMONIUM TRANSPORTER"/>
    <property type="match status" value="1"/>
</dbReference>
<keyword evidence="5 8" id="KW-1133">Transmembrane helix</keyword>
<feature type="transmembrane region" description="Helical" evidence="8">
    <location>
        <begin position="191"/>
        <end position="213"/>
    </location>
</feature>
<dbReference type="PANTHER" id="PTHR11730:SF6">
    <property type="entry name" value="AMMONIUM TRANSPORTER"/>
    <property type="match status" value="1"/>
</dbReference>
<feature type="transmembrane region" description="Helical" evidence="8">
    <location>
        <begin position="37"/>
        <end position="57"/>
    </location>
</feature>
<dbReference type="InterPro" id="IPR024041">
    <property type="entry name" value="NH4_transpt_AmtB-like_dom"/>
</dbReference>
<dbReference type="PROSITE" id="PS01219">
    <property type="entry name" value="AMMONIUM_TRANSP"/>
    <property type="match status" value="1"/>
</dbReference>
<dbReference type="Pfam" id="PF00909">
    <property type="entry name" value="Ammonium_transp"/>
    <property type="match status" value="1"/>
</dbReference>
<evidence type="ECO:0000256" key="4">
    <source>
        <dbReference type="ARBA" id="ARBA00022692"/>
    </source>
</evidence>
<keyword evidence="6 8" id="KW-0472">Membrane</keyword>
<evidence type="ECO:0000313" key="11">
    <source>
        <dbReference type="WBParaSite" id="maker-uti_cns_0004905-snap-gene-0.10-mRNA-1"/>
    </source>
</evidence>
<keyword evidence="7" id="KW-0924">Ammonia transport</keyword>
<proteinExistence type="inferred from homology"/>
<keyword evidence="10" id="KW-1185">Reference proteome</keyword>
<comment type="similarity">
    <text evidence="2">Belongs to the ammonia transporter channel (TC 1.A.11.2) family.</text>
</comment>
<keyword evidence="3" id="KW-0813">Transport</keyword>
<feature type="transmembrane region" description="Helical" evidence="8">
    <location>
        <begin position="117"/>
        <end position="137"/>
    </location>
</feature>
<reference evidence="11" key="1">
    <citation type="submission" date="2016-11" db="UniProtKB">
        <authorList>
            <consortium name="WormBaseParasite"/>
        </authorList>
    </citation>
    <scope>IDENTIFICATION</scope>
</reference>
<keyword evidence="4 8" id="KW-0812">Transmembrane</keyword>
<feature type="transmembrane region" description="Helical" evidence="8">
    <location>
        <begin position="234"/>
        <end position="254"/>
    </location>
</feature>
<feature type="transmembrane region" description="Helical" evidence="8">
    <location>
        <begin position="387"/>
        <end position="406"/>
    </location>
</feature>
<feature type="transmembrane region" description="Helical" evidence="8">
    <location>
        <begin position="144"/>
        <end position="167"/>
    </location>
</feature>
<evidence type="ECO:0000256" key="8">
    <source>
        <dbReference type="SAM" id="Phobius"/>
    </source>
</evidence>
<comment type="subcellular location">
    <subcellularLocation>
        <location evidence="1">Membrane</location>
        <topology evidence="1">Multi-pass membrane protein</topology>
    </subcellularLocation>
</comment>
<dbReference type="AlphaFoldDB" id="A0A1I8H999"/>
<dbReference type="WBParaSite" id="maker-uti_cns_0004905-snap-gene-0.10-mRNA-1">
    <property type="protein sequence ID" value="maker-uti_cns_0004905-snap-gene-0.10-mRNA-1"/>
    <property type="gene ID" value="maker-uti_cns_0004905-snap-gene-0.10"/>
</dbReference>
<dbReference type="SUPFAM" id="SSF111352">
    <property type="entry name" value="Ammonium transporter"/>
    <property type="match status" value="1"/>
</dbReference>
<accession>A0A1I8H999</accession>
<feature type="transmembrane region" description="Helical" evidence="8">
    <location>
        <begin position="305"/>
        <end position="336"/>
    </location>
</feature>
<feature type="domain" description="Ammonium transporter AmtB-like" evidence="9">
    <location>
        <begin position="39"/>
        <end position="408"/>
    </location>
</feature>
<protein>
    <submittedName>
        <fullName evidence="11">Ammonium_transp domain-containing protein</fullName>
    </submittedName>
</protein>
<evidence type="ECO:0000259" key="9">
    <source>
        <dbReference type="Pfam" id="PF00909"/>
    </source>
</evidence>
<evidence type="ECO:0000256" key="5">
    <source>
        <dbReference type="ARBA" id="ARBA00022989"/>
    </source>
</evidence>
<sequence>MATLNEIASSSPDKLNVSQALITLAKTIQASNESIDAFFLCTMGLLVYFMQAGFAFLEAGSVRSKGVTNILIKNVLDAFFGGIAYYAMGWALAYGEPSNWFCGTANFFLFNMPDGRLAQWFFEYVFAATAATIVSGAMAERCNFLAYIVYSTFITGVVYPIISHWVWSPDGWLAKGFSIDNGTITSGFHDFAGSGVVHATGGIASFVGAALLGPRLYRFDSETGKPQSMPGHSVPHVALGAFILYFTFLAFNGGSQMSISNPGDGLALAIVMVNTILACSCGGTAGLIISWLTSPHWSFLETVNGSLAGTVAICSGCNVVYPWGACIIGAIGAGAYSLLSRLVLRLGVDDPASSIAVHYGGGVVGVLSVAFFDRSRGILLRWDRQSGLDLAVQILGLLVITAWSGGLSAA</sequence>